<dbReference type="Proteomes" id="UP000274661">
    <property type="component" value="Unassembled WGS sequence"/>
</dbReference>
<keyword evidence="5 7" id="KW-1133">Transmembrane helix</keyword>
<comment type="similarity">
    <text evidence="2">Belongs to the DoxX family.</text>
</comment>
<reference evidence="8 9" key="1">
    <citation type="submission" date="2018-12" db="EMBL/GenBank/DDBJ databases">
        <title>Sphingomonas sp. HMF7854 Genome sequencing and assembly.</title>
        <authorList>
            <person name="Cha I."/>
            <person name="Kang H."/>
            <person name="Kim H."/>
            <person name="Kang J."/>
            <person name="Joh K."/>
        </authorList>
    </citation>
    <scope>NUCLEOTIDE SEQUENCE [LARGE SCALE GENOMIC DNA]</scope>
    <source>
        <strain evidence="8 9">HMF7854</strain>
    </source>
</reference>
<evidence type="ECO:0000256" key="5">
    <source>
        <dbReference type="ARBA" id="ARBA00022989"/>
    </source>
</evidence>
<evidence type="ECO:0000256" key="3">
    <source>
        <dbReference type="ARBA" id="ARBA00022475"/>
    </source>
</evidence>
<keyword evidence="4 7" id="KW-0812">Transmembrane</keyword>
<evidence type="ECO:0000256" key="6">
    <source>
        <dbReference type="ARBA" id="ARBA00023136"/>
    </source>
</evidence>
<evidence type="ECO:0000313" key="8">
    <source>
        <dbReference type="EMBL" id="RST31059.1"/>
    </source>
</evidence>
<feature type="transmembrane region" description="Helical" evidence="7">
    <location>
        <begin position="48"/>
        <end position="65"/>
    </location>
</feature>
<dbReference type="Pfam" id="PF07681">
    <property type="entry name" value="DoxX"/>
    <property type="match status" value="1"/>
</dbReference>
<evidence type="ECO:0000256" key="1">
    <source>
        <dbReference type="ARBA" id="ARBA00004651"/>
    </source>
</evidence>
<keyword evidence="6 7" id="KW-0472">Membrane</keyword>
<comment type="caution">
    <text evidence="8">The sequence shown here is derived from an EMBL/GenBank/DDBJ whole genome shotgun (WGS) entry which is preliminary data.</text>
</comment>
<feature type="transmembrane region" description="Helical" evidence="7">
    <location>
        <begin position="72"/>
        <end position="90"/>
    </location>
</feature>
<dbReference type="EMBL" id="RWJF01000001">
    <property type="protein sequence ID" value="RST31059.1"/>
    <property type="molecule type" value="Genomic_DNA"/>
</dbReference>
<organism evidence="8 9">
    <name type="scientific">Sphingomonas ginkgonis</name>
    <dbReference type="NCBI Taxonomy" id="2315330"/>
    <lineage>
        <taxon>Bacteria</taxon>
        <taxon>Pseudomonadati</taxon>
        <taxon>Pseudomonadota</taxon>
        <taxon>Alphaproteobacteria</taxon>
        <taxon>Sphingomonadales</taxon>
        <taxon>Sphingomonadaceae</taxon>
        <taxon>Sphingomonas</taxon>
    </lineage>
</organism>
<gene>
    <name evidence="8" type="ORF">HMF7854_09580</name>
</gene>
<dbReference type="RefSeq" id="WP_126718892.1">
    <property type="nucleotide sequence ID" value="NZ_RWJF01000001.1"/>
</dbReference>
<dbReference type="PANTHER" id="PTHR33452:SF4">
    <property type="entry name" value="BLL4328 PROTEIN"/>
    <property type="match status" value="1"/>
</dbReference>
<dbReference type="OrthoDB" id="9808524at2"/>
<feature type="transmembrane region" description="Helical" evidence="7">
    <location>
        <begin position="102"/>
        <end position="123"/>
    </location>
</feature>
<comment type="subcellular location">
    <subcellularLocation>
        <location evidence="1">Cell membrane</location>
        <topology evidence="1">Multi-pass membrane protein</topology>
    </subcellularLocation>
</comment>
<protein>
    <submittedName>
        <fullName evidence="8">DoxX family protein</fullName>
    </submittedName>
</protein>
<sequence length="137" mass="14599">MDTSRLTPITHALLRIVAGLLFIEHGTQKLLGFPPSAPGHPAPTVGSLLWIGGVLELVGGLLVLVGLFTRPVAFILAGEMAVAYWTFHAPQSTFPAINMGDAAILFCFVFLFLSTAGSGPWSVDEAIRQRRLSGRTA</sequence>
<dbReference type="InterPro" id="IPR032808">
    <property type="entry name" value="DoxX"/>
</dbReference>
<name>A0A429VAQ5_9SPHN</name>
<evidence type="ECO:0000256" key="2">
    <source>
        <dbReference type="ARBA" id="ARBA00006679"/>
    </source>
</evidence>
<keyword evidence="3" id="KW-1003">Cell membrane</keyword>
<dbReference type="GO" id="GO:0005886">
    <property type="term" value="C:plasma membrane"/>
    <property type="evidence" value="ECO:0007669"/>
    <property type="project" value="UniProtKB-SubCell"/>
</dbReference>
<dbReference type="InterPro" id="IPR051907">
    <property type="entry name" value="DoxX-like_oxidoreductase"/>
</dbReference>
<accession>A0A429VAQ5</accession>
<evidence type="ECO:0000256" key="7">
    <source>
        <dbReference type="SAM" id="Phobius"/>
    </source>
</evidence>
<dbReference type="AlphaFoldDB" id="A0A429VAQ5"/>
<dbReference type="PANTHER" id="PTHR33452">
    <property type="entry name" value="OXIDOREDUCTASE CATD-RELATED"/>
    <property type="match status" value="1"/>
</dbReference>
<evidence type="ECO:0000313" key="9">
    <source>
        <dbReference type="Proteomes" id="UP000274661"/>
    </source>
</evidence>
<proteinExistence type="inferred from homology"/>
<evidence type="ECO:0000256" key="4">
    <source>
        <dbReference type="ARBA" id="ARBA00022692"/>
    </source>
</evidence>
<keyword evidence="9" id="KW-1185">Reference proteome</keyword>